<protein>
    <submittedName>
        <fullName evidence="2">Uncharacterized protein</fullName>
    </submittedName>
</protein>
<comment type="caution">
    <text evidence="2">The sequence shown here is derived from an EMBL/GenBank/DDBJ whole genome shotgun (WGS) entry which is preliminary data.</text>
</comment>
<proteinExistence type="predicted"/>
<name>A0ABT6P2V6_9BACT</name>
<gene>
    <name evidence="2" type="ORF">QHF89_35875</name>
</gene>
<evidence type="ECO:0000313" key="2">
    <source>
        <dbReference type="EMBL" id="MDI1434937.1"/>
    </source>
</evidence>
<dbReference type="Proteomes" id="UP001160301">
    <property type="component" value="Unassembled WGS sequence"/>
</dbReference>
<keyword evidence="3" id="KW-1185">Reference proteome</keyword>
<organism evidence="2 3">
    <name type="scientific">Polyangium sorediatum</name>
    <dbReference type="NCBI Taxonomy" id="889274"/>
    <lineage>
        <taxon>Bacteria</taxon>
        <taxon>Pseudomonadati</taxon>
        <taxon>Myxococcota</taxon>
        <taxon>Polyangia</taxon>
        <taxon>Polyangiales</taxon>
        <taxon>Polyangiaceae</taxon>
        <taxon>Polyangium</taxon>
    </lineage>
</organism>
<reference evidence="2 3" key="1">
    <citation type="submission" date="2023-04" db="EMBL/GenBank/DDBJ databases">
        <title>The genome sequence of Polyangium sorediatum DSM14670.</title>
        <authorList>
            <person name="Zhang X."/>
        </authorList>
    </citation>
    <scope>NUCLEOTIDE SEQUENCE [LARGE SCALE GENOMIC DNA]</scope>
    <source>
        <strain evidence="2 3">DSM 14670</strain>
    </source>
</reference>
<feature type="region of interest" description="Disordered" evidence="1">
    <location>
        <begin position="296"/>
        <end position="326"/>
    </location>
</feature>
<accession>A0ABT6P2V6</accession>
<evidence type="ECO:0000313" key="3">
    <source>
        <dbReference type="Proteomes" id="UP001160301"/>
    </source>
</evidence>
<dbReference type="EMBL" id="JARZHI010000049">
    <property type="protein sequence ID" value="MDI1434937.1"/>
    <property type="molecule type" value="Genomic_DNA"/>
</dbReference>
<sequence length="326" mass="36705">MDKWLPNERWYDNLDVLGSEYYQSTPGLHIDPGMDPGWHIAFQIFAEQLADLPSILVWINNFEGAGHVFLAQALRDRAHAITVWLDVPDDQQAMVRGLLMYETRPAFLIEAARRYEAKGYGVAGNALRDRAALLRIARRRVVPAPEIVSPWSPSSSGSTSMSIALWYDDLDVLGSAEYQKRPGLHYDSTIQGTQMLSLMVKAASYDLGQVLRWAKEYETAKQPVAAQAMRDRAATLLLPFDFGMSQAEQNYAQVHFQYETRPSMLLDAARNLEAHGRVLAGNALRERAALLRVASRRREPSPEIVWPWPGLPEGQTPKPQPTQPRP</sequence>
<evidence type="ECO:0000256" key="1">
    <source>
        <dbReference type="SAM" id="MobiDB-lite"/>
    </source>
</evidence>
<dbReference type="RefSeq" id="WP_136971453.1">
    <property type="nucleotide sequence ID" value="NZ_JARZHI010000049.1"/>
</dbReference>